<organism evidence="1 2">
    <name type="scientific">Thermacetogenium phaeum (strain ATCC BAA-254 / DSM 26808 / PB)</name>
    <dbReference type="NCBI Taxonomy" id="1089553"/>
    <lineage>
        <taxon>Bacteria</taxon>
        <taxon>Bacillati</taxon>
        <taxon>Bacillota</taxon>
        <taxon>Clostridia</taxon>
        <taxon>Thermoanaerobacterales</taxon>
        <taxon>Thermoanaerobacteraceae</taxon>
        <taxon>Thermacetogenium</taxon>
    </lineage>
</organism>
<dbReference type="OrthoDB" id="1705555at2"/>
<proteinExistence type="predicted"/>
<dbReference type="HOGENOM" id="CLU_114887_0_0_9"/>
<reference evidence="1 2" key="1">
    <citation type="journal article" date="2012" name="BMC Genomics">
        <title>Genome-guided analysis of physiological and morphological traits of the fermentative acetate oxidizer Thermacetogenium phaeum.</title>
        <authorList>
            <person name="Oehler D."/>
            <person name="Poehlein A."/>
            <person name="Leimbach A."/>
            <person name="Muller N."/>
            <person name="Daniel R."/>
            <person name="Gottschalk G."/>
            <person name="Schink B."/>
        </authorList>
    </citation>
    <scope>NUCLEOTIDE SEQUENCE [LARGE SCALE GENOMIC DNA]</scope>
    <source>
        <strain evidence="2">ATCC BAA-254 / DSM 26808 / PB</strain>
    </source>
</reference>
<dbReference type="KEGG" id="tpz:Tph_c07810"/>
<sequence length="181" mass="21462">MSSEKMALAVLKRGLASMHIDEEQVYHKTKLLLKIYRDVVWCIEDRVCEIEAEYYAMGGSRLAEALDYLDDYDPNINKKDLEEKLCSLLKSKWLIEIVDKALLKIKNYPDYGDLYFNILYKQYIVKYRYSEKEIIESLNCERTTFYKRKKEAINLMGIAIWGYVIPALRDIWQTECELNTN</sequence>
<dbReference type="EMBL" id="CP003732">
    <property type="protein sequence ID" value="AFV11013.1"/>
    <property type="molecule type" value="Genomic_DNA"/>
</dbReference>
<dbReference type="Proteomes" id="UP000000467">
    <property type="component" value="Chromosome"/>
</dbReference>
<gene>
    <name evidence="1" type="ordered locus">Tph_c07810</name>
</gene>
<dbReference type="AlphaFoldDB" id="K4LDT9"/>
<name>K4LDT9_THEPS</name>
<keyword evidence="2" id="KW-1185">Reference proteome</keyword>
<evidence type="ECO:0000313" key="1">
    <source>
        <dbReference type="EMBL" id="AFV11013.1"/>
    </source>
</evidence>
<dbReference type="STRING" id="1089553.Tph_c07810"/>
<dbReference type="eggNOG" id="ENOG5032SQ6">
    <property type="taxonomic scope" value="Bacteria"/>
</dbReference>
<evidence type="ECO:0000313" key="2">
    <source>
        <dbReference type="Proteomes" id="UP000000467"/>
    </source>
</evidence>
<protein>
    <submittedName>
        <fullName evidence="1">Uncharacterized protein</fullName>
    </submittedName>
</protein>
<accession>K4LDT9</accession>
<dbReference type="RefSeq" id="WP_015049897.1">
    <property type="nucleotide sequence ID" value="NC_018870.1"/>
</dbReference>